<feature type="transmembrane region" description="Helical" evidence="6">
    <location>
        <begin position="64"/>
        <end position="84"/>
    </location>
</feature>
<dbReference type="InterPro" id="IPR036259">
    <property type="entry name" value="MFS_trans_sf"/>
</dbReference>
<dbReference type="Pfam" id="PF05978">
    <property type="entry name" value="UNC-93"/>
    <property type="match status" value="1"/>
</dbReference>
<reference evidence="7 8" key="2">
    <citation type="journal article" date="2021" name="Curr. Genet.">
        <title>Genetic response to nitrogen starvation in the aggressive Eucalyptus foliar pathogen Teratosphaeria destructans.</title>
        <authorList>
            <person name="Havenga M."/>
            <person name="Wingfield B.D."/>
            <person name="Wingfield M.J."/>
            <person name="Dreyer L.L."/>
            <person name="Roets F."/>
            <person name="Aylward J."/>
        </authorList>
    </citation>
    <scope>NUCLEOTIDE SEQUENCE [LARGE SCALE GENOMIC DNA]</scope>
    <source>
        <strain evidence="7">CMW44962</strain>
    </source>
</reference>
<dbReference type="Proteomes" id="UP001138500">
    <property type="component" value="Unassembled WGS sequence"/>
</dbReference>
<feature type="transmembrane region" description="Helical" evidence="6">
    <location>
        <begin position="315"/>
        <end position="335"/>
    </location>
</feature>
<evidence type="ECO:0000256" key="4">
    <source>
        <dbReference type="ARBA" id="ARBA00023136"/>
    </source>
</evidence>
<evidence type="ECO:0000313" key="7">
    <source>
        <dbReference type="EMBL" id="KAH9826921.1"/>
    </source>
</evidence>
<feature type="transmembrane region" description="Helical" evidence="6">
    <location>
        <begin position="347"/>
        <end position="368"/>
    </location>
</feature>
<feature type="transmembrane region" description="Helical" evidence="6">
    <location>
        <begin position="282"/>
        <end position="303"/>
    </location>
</feature>
<feature type="transmembrane region" description="Helical" evidence="6">
    <location>
        <begin position="223"/>
        <end position="243"/>
    </location>
</feature>
<dbReference type="PANTHER" id="PTHR23294:SF19">
    <property type="entry name" value="DUF895 DOMAIN MEMBRANE PROTEIN-RELATED"/>
    <property type="match status" value="1"/>
</dbReference>
<organism evidence="7 8">
    <name type="scientific">Teratosphaeria destructans</name>
    <dbReference type="NCBI Taxonomy" id="418781"/>
    <lineage>
        <taxon>Eukaryota</taxon>
        <taxon>Fungi</taxon>
        <taxon>Dikarya</taxon>
        <taxon>Ascomycota</taxon>
        <taxon>Pezizomycotina</taxon>
        <taxon>Dothideomycetes</taxon>
        <taxon>Dothideomycetidae</taxon>
        <taxon>Mycosphaerellales</taxon>
        <taxon>Teratosphaeriaceae</taxon>
        <taxon>Teratosphaeria</taxon>
    </lineage>
</organism>
<gene>
    <name evidence="7" type="ORF">Tdes44962_MAKER09897</name>
</gene>
<comment type="subcellular location">
    <subcellularLocation>
        <location evidence="1">Membrane</location>
        <topology evidence="1">Multi-pass membrane protein</topology>
    </subcellularLocation>
</comment>
<dbReference type="GO" id="GO:0016020">
    <property type="term" value="C:membrane"/>
    <property type="evidence" value="ECO:0007669"/>
    <property type="project" value="UniProtKB-SubCell"/>
</dbReference>
<evidence type="ECO:0000256" key="6">
    <source>
        <dbReference type="SAM" id="Phobius"/>
    </source>
</evidence>
<reference evidence="7 8" key="1">
    <citation type="journal article" date="2018" name="IMA Fungus">
        <title>IMA Genome-F 10: Nine draft genome sequences of Claviceps purpurea s.lat., including C. arundinis, C. humidiphila, and C. cf. spartinae, pseudomolecules for the pitch canker pathogen Fusarium circinatum, draft genome of Davidsoniella eucalypti, Grosmannia galeiformis, Quambalaria eucalypti, and Teratosphaeria destructans.</title>
        <authorList>
            <person name="Wingfield B.D."/>
            <person name="Liu M."/>
            <person name="Nguyen H.D."/>
            <person name="Lane F.A."/>
            <person name="Morgan S.W."/>
            <person name="De Vos L."/>
            <person name="Wilken P.M."/>
            <person name="Duong T.A."/>
            <person name="Aylward J."/>
            <person name="Coetzee M.P."/>
            <person name="Dadej K."/>
            <person name="De Beer Z.W."/>
            <person name="Findlay W."/>
            <person name="Havenga M."/>
            <person name="Kolarik M."/>
            <person name="Menzies J.G."/>
            <person name="Naidoo K."/>
            <person name="Pochopski O."/>
            <person name="Shoukouhi P."/>
            <person name="Santana Q.C."/>
            <person name="Seifert K.A."/>
            <person name="Soal N."/>
            <person name="Steenkamp E.T."/>
            <person name="Tatham C.T."/>
            <person name="van der Nest M.A."/>
            <person name="Wingfield M.J."/>
        </authorList>
    </citation>
    <scope>NUCLEOTIDE SEQUENCE [LARGE SCALE GENOMIC DNA]</scope>
    <source>
        <strain evidence="7">CMW44962</strain>
    </source>
</reference>
<comment type="caution">
    <text evidence="7">The sequence shown here is derived from an EMBL/GenBank/DDBJ whole genome shotgun (WGS) entry which is preliminary data.</text>
</comment>
<evidence type="ECO:0000313" key="8">
    <source>
        <dbReference type="Proteomes" id="UP001138500"/>
    </source>
</evidence>
<keyword evidence="4 6" id="KW-0472">Membrane</keyword>
<sequence>MAQAEPYIDKNWPNSPTDSKAWHIQTTSIDQEDAQAPRKVKWYRYVPQPLGIPPSPKNNSRSTYYNALVLGLTNFCAPGIWGAMNSLGGGGEESPWLVDAANALTFCLMVLTCALSGLFVKYLGIRYTLILGAAGYCPYAAGLYVNNRTGQGWLILFGGALCGLGAGLFWMAEAAVAMSYPEPKNQGRFLGIWLTFRILGQVLGGAVNLGLDVRRDQAGSVSYHVYEVFIALQAAAPFVGLLLTNPEKVERTDGVKVSCGIPRDENSWTELKATGRLFFSRGFLLIVPLIAQAVFAESVFFTYEGLWFTVRARALGSFLSGIVAMLGGNVLGLFLDSRKLSARFRGRWSFIVILSLQGAWWLWGTILVTEYRRTRPVLDWVDPGFGRAFSLFLFWVLGFQLNYMYLYFVTQALAKNDAEIVRLAGLLRGVESAVQAVSVCWSMASDMSGRLTSVQYGLDSIPIMGEVGCVYLNFALWAVSLAPAWLVIKEIGVTLGRIRDPKVEDESTPIKAAGEGKTT</sequence>
<dbReference type="AlphaFoldDB" id="A0A9W7SQJ5"/>
<keyword evidence="8" id="KW-1185">Reference proteome</keyword>
<feature type="region of interest" description="Disordered" evidence="5">
    <location>
        <begin position="1"/>
        <end position="20"/>
    </location>
</feature>
<evidence type="ECO:0000256" key="1">
    <source>
        <dbReference type="ARBA" id="ARBA00004141"/>
    </source>
</evidence>
<dbReference type="SUPFAM" id="SSF103473">
    <property type="entry name" value="MFS general substrate transporter"/>
    <property type="match status" value="1"/>
</dbReference>
<evidence type="ECO:0000256" key="2">
    <source>
        <dbReference type="ARBA" id="ARBA00022692"/>
    </source>
</evidence>
<keyword evidence="3 6" id="KW-1133">Transmembrane helix</keyword>
<feature type="transmembrane region" description="Helical" evidence="6">
    <location>
        <begin position="189"/>
        <end position="211"/>
    </location>
</feature>
<proteinExistence type="predicted"/>
<feature type="transmembrane region" description="Helical" evidence="6">
    <location>
        <begin position="388"/>
        <end position="408"/>
    </location>
</feature>
<dbReference type="InterPro" id="IPR010291">
    <property type="entry name" value="Ion_channel_UNC-93"/>
</dbReference>
<evidence type="ECO:0000256" key="3">
    <source>
        <dbReference type="ARBA" id="ARBA00022989"/>
    </source>
</evidence>
<name>A0A9W7SQJ5_9PEZI</name>
<dbReference type="PANTHER" id="PTHR23294">
    <property type="entry name" value="ET TRANSLATION PRODUCT-RELATED"/>
    <property type="match status" value="1"/>
</dbReference>
<dbReference type="EMBL" id="RIBY02001936">
    <property type="protein sequence ID" value="KAH9826921.1"/>
    <property type="molecule type" value="Genomic_DNA"/>
</dbReference>
<dbReference type="Gene3D" id="1.20.1250.20">
    <property type="entry name" value="MFS general substrate transporter like domains"/>
    <property type="match status" value="1"/>
</dbReference>
<dbReference type="InterPro" id="IPR051617">
    <property type="entry name" value="UNC-93-like_regulator"/>
</dbReference>
<feature type="transmembrane region" description="Helical" evidence="6">
    <location>
        <begin position="152"/>
        <end position="177"/>
    </location>
</feature>
<feature type="transmembrane region" description="Helical" evidence="6">
    <location>
        <begin position="96"/>
        <end position="120"/>
    </location>
</feature>
<dbReference type="OrthoDB" id="196103at2759"/>
<keyword evidence="2 6" id="KW-0812">Transmembrane</keyword>
<evidence type="ECO:0000256" key="5">
    <source>
        <dbReference type="SAM" id="MobiDB-lite"/>
    </source>
</evidence>
<accession>A0A9W7SQJ5</accession>
<protein>
    <submittedName>
        <fullName evidence="7">DUF895 domain membrane protein</fullName>
    </submittedName>
</protein>
<feature type="transmembrane region" description="Helical" evidence="6">
    <location>
        <begin position="127"/>
        <end position="146"/>
    </location>
</feature>